<accession>A0A1B8R3X5</accession>
<proteinExistence type="predicted"/>
<dbReference type="EMBL" id="KX491536">
    <property type="protein sequence ID" value="AOO93900.1"/>
    <property type="molecule type" value="Genomic_DNA"/>
</dbReference>
<dbReference type="AlphaFoldDB" id="A0A1B8R3X5"/>
<feature type="transmembrane region" description="Helical" evidence="6">
    <location>
        <begin position="70"/>
        <end position="89"/>
    </location>
</feature>
<keyword evidence="5 6" id="KW-0472">Membrane</keyword>
<organism evidence="7">
    <name type="scientific">Rhizobium leguminosarum bv. trifolii</name>
    <dbReference type="NCBI Taxonomy" id="386"/>
    <lineage>
        <taxon>Bacteria</taxon>
        <taxon>Pseudomonadati</taxon>
        <taxon>Pseudomonadota</taxon>
        <taxon>Alphaproteobacteria</taxon>
        <taxon>Hyphomicrobiales</taxon>
        <taxon>Rhizobiaceae</taxon>
        <taxon>Rhizobium/Agrobacterium group</taxon>
        <taxon>Rhizobium</taxon>
    </lineage>
</organism>
<reference evidence="7" key="1">
    <citation type="journal article" date="2015" name="BMC Genomics">
        <title>Transcriptome profiling of a Rhizobium leguminosarum bv. trifolii rosR mutant reveals the role of the transcriptional regulator RosR in motility, synthesis of cell-surface components, and other cellular processes.</title>
        <authorList>
            <person name="Rachwal K."/>
            <person name="Matczynska E."/>
            <person name="Janczarek M."/>
        </authorList>
    </citation>
    <scope>NUCLEOTIDE SEQUENCE</scope>
    <source>
        <strain evidence="7">Rt24.2</strain>
    </source>
</reference>
<sequence>MPTLGNIWLFIGASLALLLIPGPAVLYIFARSVEQGRLAGFVSILGIHAATLVHVIVAALGLSAVLASSALAFSAVKYAGAAYLIWLGLKKIFGRSEIPGTETGLKAFGHARLLRDGFVVNLFNPKTALFFLAFLPQFVEVDRGHAAMQIAFLGLIYTCLGIITDGSYAFAAGTAGDWLRRNRRYLTAERYASGVLLIGLGLTAAFAGNRSSSQS</sequence>
<keyword evidence="4 6" id="KW-1133">Transmembrane helix</keyword>
<evidence type="ECO:0000256" key="3">
    <source>
        <dbReference type="ARBA" id="ARBA00022692"/>
    </source>
</evidence>
<comment type="subcellular location">
    <subcellularLocation>
        <location evidence="1">Cell membrane</location>
        <topology evidence="1">Multi-pass membrane protein</topology>
    </subcellularLocation>
</comment>
<feature type="transmembrane region" description="Helical" evidence="6">
    <location>
        <begin position="150"/>
        <end position="171"/>
    </location>
</feature>
<dbReference type="PANTHER" id="PTHR30086">
    <property type="entry name" value="ARGININE EXPORTER PROTEIN ARGO"/>
    <property type="match status" value="1"/>
</dbReference>
<dbReference type="PANTHER" id="PTHR30086:SF20">
    <property type="entry name" value="ARGININE EXPORTER PROTEIN ARGO-RELATED"/>
    <property type="match status" value="1"/>
</dbReference>
<keyword evidence="2" id="KW-1003">Cell membrane</keyword>
<evidence type="ECO:0000256" key="2">
    <source>
        <dbReference type="ARBA" id="ARBA00022475"/>
    </source>
</evidence>
<evidence type="ECO:0000256" key="4">
    <source>
        <dbReference type="ARBA" id="ARBA00022989"/>
    </source>
</evidence>
<dbReference type="Pfam" id="PF01810">
    <property type="entry name" value="LysE"/>
    <property type="match status" value="1"/>
</dbReference>
<reference evidence="7" key="2">
    <citation type="journal article" date="2016" name="Front. Microbiol.">
        <title>The Regulatory Protein RosR Affects Rhizobium leguminosarum bv. trifolii Protein Profiles, Cell Surface Properties, and Symbiosis with Clover.</title>
        <authorList>
            <person name="Rachwal K."/>
            <person name="Boguszewska A."/>
            <person name="Kopcinska J."/>
            <person name="Karas M."/>
            <person name="Tchorzewski M."/>
            <person name="Janczarek M."/>
        </authorList>
    </citation>
    <scope>NUCLEOTIDE SEQUENCE</scope>
    <source>
        <strain evidence="7">Rt24.2</strain>
    </source>
</reference>
<protein>
    <submittedName>
        <fullName evidence="7">RhtB family transporter</fullName>
    </submittedName>
</protein>
<feature type="transmembrane region" description="Helical" evidence="6">
    <location>
        <begin position="41"/>
        <end position="64"/>
    </location>
</feature>
<keyword evidence="3 6" id="KW-0812">Transmembrane</keyword>
<dbReference type="GO" id="GO:0005886">
    <property type="term" value="C:plasma membrane"/>
    <property type="evidence" value="ECO:0007669"/>
    <property type="project" value="UniProtKB-SubCell"/>
</dbReference>
<evidence type="ECO:0000313" key="7">
    <source>
        <dbReference type="EMBL" id="AOO93900.1"/>
    </source>
</evidence>
<evidence type="ECO:0000256" key="5">
    <source>
        <dbReference type="ARBA" id="ARBA00023136"/>
    </source>
</evidence>
<feature type="transmembrane region" description="Helical" evidence="6">
    <location>
        <begin position="6"/>
        <end position="29"/>
    </location>
</feature>
<dbReference type="PIRSF" id="PIRSF006324">
    <property type="entry name" value="LeuE"/>
    <property type="match status" value="1"/>
</dbReference>
<dbReference type="RefSeq" id="WP_065277782.1">
    <property type="nucleotide sequence ID" value="NZ_MAMO01000168.1"/>
</dbReference>
<dbReference type="GO" id="GO:0015171">
    <property type="term" value="F:amino acid transmembrane transporter activity"/>
    <property type="evidence" value="ECO:0007669"/>
    <property type="project" value="TreeGrafter"/>
</dbReference>
<feature type="transmembrane region" description="Helical" evidence="6">
    <location>
        <begin position="191"/>
        <end position="209"/>
    </location>
</feature>
<name>A0A1B8R3X5_RHILT</name>
<dbReference type="InterPro" id="IPR001123">
    <property type="entry name" value="LeuE-type"/>
</dbReference>
<evidence type="ECO:0000256" key="1">
    <source>
        <dbReference type="ARBA" id="ARBA00004651"/>
    </source>
</evidence>
<evidence type="ECO:0000256" key="6">
    <source>
        <dbReference type="SAM" id="Phobius"/>
    </source>
</evidence>